<proteinExistence type="predicted"/>
<keyword evidence="3" id="KW-1185">Reference proteome</keyword>
<sequence length="40" mass="4615">MDGLFSMSFQFLTHINFIPSQVFTLYSFIVVIFPKDSEAP</sequence>
<protein>
    <submittedName>
        <fullName evidence="2">Uncharacterized protein</fullName>
    </submittedName>
</protein>
<dbReference type="STRING" id="493475.GARC_0283"/>
<reference evidence="2 3" key="1">
    <citation type="journal article" date="2017" name="Antonie Van Leeuwenhoek">
        <title>Rhizobium rhizosphaerae sp. nov., a novel species isolated from rice rhizosphere.</title>
        <authorList>
            <person name="Zhao J.J."/>
            <person name="Zhang J."/>
            <person name="Zhang R.J."/>
            <person name="Zhang C.W."/>
            <person name="Yin H.Q."/>
            <person name="Zhang X.X."/>
        </authorList>
    </citation>
    <scope>NUCLEOTIDE SEQUENCE [LARGE SCALE GENOMIC DNA]</scope>
    <source>
        <strain evidence="2 3">BSs20135</strain>
    </source>
</reference>
<comment type="caution">
    <text evidence="2">The sequence shown here is derived from an EMBL/GenBank/DDBJ whole genome shotgun (WGS) entry which is preliminary data.</text>
</comment>
<name>K6Z1C1_9ALTE</name>
<keyword evidence="1" id="KW-0472">Membrane</keyword>
<evidence type="ECO:0000313" key="3">
    <source>
        <dbReference type="Proteomes" id="UP000006327"/>
    </source>
</evidence>
<keyword evidence="1" id="KW-0812">Transmembrane</keyword>
<evidence type="ECO:0000313" key="2">
    <source>
        <dbReference type="EMBL" id="GAC17265.1"/>
    </source>
</evidence>
<dbReference type="EMBL" id="BAEO01000006">
    <property type="protein sequence ID" value="GAC17265.1"/>
    <property type="molecule type" value="Genomic_DNA"/>
</dbReference>
<organism evidence="2 3">
    <name type="scientific">Paraglaciecola arctica BSs20135</name>
    <dbReference type="NCBI Taxonomy" id="493475"/>
    <lineage>
        <taxon>Bacteria</taxon>
        <taxon>Pseudomonadati</taxon>
        <taxon>Pseudomonadota</taxon>
        <taxon>Gammaproteobacteria</taxon>
        <taxon>Alteromonadales</taxon>
        <taxon>Alteromonadaceae</taxon>
        <taxon>Paraglaciecola</taxon>
    </lineage>
</organism>
<accession>K6Z1C1</accession>
<dbReference type="Proteomes" id="UP000006327">
    <property type="component" value="Unassembled WGS sequence"/>
</dbReference>
<evidence type="ECO:0000256" key="1">
    <source>
        <dbReference type="SAM" id="Phobius"/>
    </source>
</evidence>
<feature type="transmembrane region" description="Helical" evidence="1">
    <location>
        <begin position="12"/>
        <end position="33"/>
    </location>
</feature>
<keyword evidence="1" id="KW-1133">Transmembrane helix</keyword>
<dbReference type="AlphaFoldDB" id="K6Z1C1"/>
<gene>
    <name evidence="2" type="ORF">GARC_0283</name>
</gene>